<dbReference type="Pfam" id="PF13419">
    <property type="entry name" value="HAD_2"/>
    <property type="match status" value="1"/>
</dbReference>
<dbReference type="RefSeq" id="WP_069780114.1">
    <property type="nucleotide sequence ID" value="NZ_CP017248.1"/>
</dbReference>
<dbReference type="GO" id="GO:0005829">
    <property type="term" value="C:cytosol"/>
    <property type="evidence" value="ECO:0007669"/>
    <property type="project" value="TreeGrafter"/>
</dbReference>
<evidence type="ECO:0008006" key="3">
    <source>
        <dbReference type="Google" id="ProtNLM"/>
    </source>
</evidence>
<dbReference type="GO" id="GO:0008967">
    <property type="term" value="F:phosphoglycolate phosphatase activity"/>
    <property type="evidence" value="ECO:0007669"/>
    <property type="project" value="TreeGrafter"/>
</dbReference>
<dbReference type="EMBL" id="CP017248">
    <property type="protein sequence ID" value="AOR33543.1"/>
    <property type="molecule type" value="Genomic_DNA"/>
</dbReference>
<name>A0A1D7YD47_9ACTN</name>
<protein>
    <recommendedName>
        <fullName evidence="3">HAD family hydrolase</fullName>
    </recommendedName>
</protein>
<dbReference type="PANTHER" id="PTHR43434">
    <property type="entry name" value="PHOSPHOGLYCOLATE PHOSPHATASE"/>
    <property type="match status" value="1"/>
</dbReference>
<accession>A0A1D7YD47</accession>
<sequence length="248" mass="26895">MGGPLDERVALRRLLLGARAVLLDFDGPVTDLFGDEPTAPVAHEIKGVVRGIWGDLDRDVEECDDSHGILRHLRNMFDRPAATPRDPRALAEAEAIVTRYEYAAVKAAEPTRGVVRLVDALAGLGLRLVIVSNNSAGPVREFLENNDLRAKFEAVVGRDPYELRHMKPDPYSVRRALEILHLPASEALLIGDQLTDLQTARAAGTAFLGHTPSAERAREMRSRGADAVVHSHSPVIEAARSLAAAGVN</sequence>
<dbReference type="Proteomes" id="UP000094960">
    <property type="component" value="Chromosome"/>
</dbReference>
<dbReference type="InterPro" id="IPR041492">
    <property type="entry name" value="HAD_2"/>
</dbReference>
<dbReference type="InterPro" id="IPR050155">
    <property type="entry name" value="HAD-like_hydrolase_sf"/>
</dbReference>
<dbReference type="AlphaFoldDB" id="A0A1D7YD47"/>
<evidence type="ECO:0000313" key="1">
    <source>
        <dbReference type="EMBL" id="AOR33543.1"/>
    </source>
</evidence>
<dbReference type="KEGG" id="spun:BFF78_22960"/>
<dbReference type="SUPFAM" id="SSF56784">
    <property type="entry name" value="HAD-like"/>
    <property type="match status" value="1"/>
</dbReference>
<organism evidence="1 2">
    <name type="scientific">Streptomyces fodineus</name>
    <dbReference type="NCBI Taxonomy" id="1904616"/>
    <lineage>
        <taxon>Bacteria</taxon>
        <taxon>Bacillati</taxon>
        <taxon>Actinomycetota</taxon>
        <taxon>Actinomycetes</taxon>
        <taxon>Kitasatosporales</taxon>
        <taxon>Streptomycetaceae</taxon>
        <taxon>Streptomyces</taxon>
    </lineage>
</organism>
<dbReference type="InterPro" id="IPR023214">
    <property type="entry name" value="HAD_sf"/>
</dbReference>
<dbReference type="InterPro" id="IPR036412">
    <property type="entry name" value="HAD-like_sf"/>
</dbReference>
<proteinExistence type="predicted"/>
<gene>
    <name evidence="1" type="ORF">BFF78_22960</name>
</gene>
<dbReference type="GO" id="GO:0006281">
    <property type="term" value="P:DNA repair"/>
    <property type="evidence" value="ECO:0007669"/>
    <property type="project" value="TreeGrafter"/>
</dbReference>
<evidence type="ECO:0000313" key="2">
    <source>
        <dbReference type="Proteomes" id="UP000094960"/>
    </source>
</evidence>
<keyword evidence="2" id="KW-1185">Reference proteome</keyword>
<reference evidence="2" key="1">
    <citation type="submission" date="2016-09" db="EMBL/GenBank/DDBJ databases">
        <title>Streptomyces puniciscabiei strain:TW1S1 Genome sequencing and assembly.</title>
        <authorList>
            <person name="Kim M.-K."/>
            <person name="Kim S.B."/>
        </authorList>
    </citation>
    <scope>NUCLEOTIDE SEQUENCE [LARGE SCALE GENOMIC DNA]</scope>
    <source>
        <strain evidence="2">TW1S1</strain>
    </source>
</reference>
<dbReference type="PANTHER" id="PTHR43434:SF1">
    <property type="entry name" value="PHOSPHOGLYCOLATE PHOSPHATASE"/>
    <property type="match status" value="1"/>
</dbReference>
<dbReference type="Gene3D" id="3.40.50.1000">
    <property type="entry name" value="HAD superfamily/HAD-like"/>
    <property type="match status" value="1"/>
</dbReference>